<dbReference type="Proteomes" id="UP000813461">
    <property type="component" value="Unassembled WGS sequence"/>
</dbReference>
<evidence type="ECO:0000256" key="2">
    <source>
        <dbReference type="ARBA" id="ARBA00004286"/>
    </source>
</evidence>
<dbReference type="FunFam" id="3.40.50.300:FF:001067">
    <property type="entry name" value="DNA mismatch repair protein MSH5"/>
    <property type="match status" value="1"/>
</dbReference>
<dbReference type="InterPro" id="IPR045076">
    <property type="entry name" value="MutS"/>
</dbReference>
<dbReference type="SUPFAM" id="SSF52540">
    <property type="entry name" value="P-loop containing nucleoside triphosphate hydrolases"/>
    <property type="match status" value="1"/>
</dbReference>
<dbReference type="GO" id="GO:0140664">
    <property type="term" value="F:ATP-dependent DNA damage sensor activity"/>
    <property type="evidence" value="ECO:0007669"/>
    <property type="project" value="InterPro"/>
</dbReference>
<evidence type="ECO:0000313" key="15">
    <source>
        <dbReference type="Proteomes" id="UP000813461"/>
    </source>
</evidence>
<evidence type="ECO:0000256" key="4">
    <source>
        <dbReference type="ARBA" id="ARBA00022454"/>
    </source>
</evidence>
<dbReference type="CDD" id="cd03281">
    <property type="entry name" value="ABC_MSH5_euk"/>
    <property type="match status" value="1"/>
</dbReference>
<evidence type="ECO:0000256" key="9">
    <source>
        <dbReference type="ARBA" id="ARBA00023254"/>
    </source>
</evidence>
<feature type="region of interest" description="Disordered" evidence="12">
    <location>
        <begin position="694"/>
        <end position="720"/>
    </location>
</feature>
<dbReference type="GO" id="GO:0005694">
    <property type="term" value="C:chromosome"/>
    <property type="evidence" value="ECO:0007669"/>
    <property type="project" value="UniProtKB-SubCell"/>
</dbReference>
<accession>A0A8K0RL42</accession>
<dbReference type="GO" id="GO:0005634">
    <property type="term" value="C:nucleus"/>
    <property type="evidence" value="ECO:0007669"/>
    <property type="project" value="UniProtKB-SubCell"/>
</dbReference>
<dbReference type="InterPro" id="IPR027417">
    <property type="entry name" value="P-loop_NTPase"/>
</dbReference>
<evidence type="ECO:0000256" key="6">
    <source>
        <dbReference type="ARBA" id="ARBA00022840"/>
    </source>
</evidence>
<evidence type="ECO:0000256" key="5">
    <source>
        <dbReference type="ARBA" id="ARBA00022741"/>
    </source>
</evidence>
<dbReference type="AlphaFoldDB" id="A0A8K0RL42"/>
<dbReference type="Pfam" id="PF00488">
    <property type="entry name" value="MutS_V"/>
    <property type="match status" value="1"/>
</dbReference>
<dbReference type="FunFam" id="1.10.1420.10:FF:000050">
    <property type="entry name" value="DNA mismatch repair protein Msh5, putative"/>
    <property type="match status" value="1"/>
</dbReference>
<dbReference type="SMART" id="SM00534">
    <property type="entry name" value="MUTSac"/>
    <property type="match status" value="1"/>
</dbReference>
<evidence type="ECO:0000256" key="1">
    <source>
        <dbReference type="ARBA" id="ARBA00004123"/>
    </source>
</evidence>
<comment type="caution">
    <text evidence="14">The sequence shown here is derived from an EMBL/GenBank/DDBJ whole genome shotgun (WGS) entry which is preliminary data.</text>
</comment>
<dbReference type="EMBL" id="JAGMVJ010000001">
    <property type="protein sequence ID" value="KAH7095817.1"/>
    <property type="molecule type" value="Genomic_DNA"/>
</dbReference>
<feature type="compositionally biased region" description="Polar residues" evidence="12">
    <location>
        <begin position="63"/>
        <end position="73"/>
    </location>
</feature>
<keyword evidence="7" id="KW-0238">DNA-binding</keyword>
<dbReference type="InterPro" id="IPR007696">
    <property type="entry name" value="DNA_mismatch_repair_MutS_core"/>
</dbReference>
<keyword evidence="6" id="KW-0067">ATP-binding</keyword>
<dbReference type="GO" id="GO:0030983">
    <property type="term" value="F:mismatched DNA binding"/>
    <property type="evidence" value="ECO:0007669"/>
    <property type="project" value="InterPro"/>
</dbReference>
<dbReference type="PANTHER" id="PTHR11361">
    <property type="entry name" value="DNA MISMATCH REPAIR PROTEIN MUTS FAMILY MEMBER"/>
    <property type="match status" value="1"/>
</dbReference>
<evidence type="ECO:0000256" key="3">
    <source>
        <dbReference type="ARBA" id="ARBA00006271"/>
    </source>
</evidence>
<feature type="region of interest" description="Disordered" evidence="12">
    <location>
        <begin position="1"/>
        <end position="99"/>
    </location>
</feature>
<reference evidence="14" key="1">
    <citation type="journal article" date="2021" name="Nat. Commun.">
        <title>Genetic determinants of endophytism in the Arabidopsis root mycobiome.</title>
        <authorList>
            <person name="Mesny F."/>
            <person name="Miyauchi S."/>
            <person name="Thiergart T."/>
            <person name="Pickel B."/>
            <person name="Atanasova L."/>
            <person name="Karlsson M."/>
            <person name="Huettel B."/>
            <person name="Barry K.W."/>
            <person name="Haridas S."/>
            <person name="Chen C."/>
            <person name="Bauer D."/>
            <person name="Andreopoulos W."/>
            <person name="Pangilinan J."/>
            <person name="LaButti K."/>
            <person name="Riley R."/>
            <person name="Lipzen A."/>
            <person name="Clum A."/>
            <person name="Drula E."/>
            <person name="Henrissat B."/>
            <person name="Kohler A."/>
            <person name="Grigoriev I.V."/>
            <person name="Martin F.M."/>
            <person name="Hacquard S."/>
        </authorList>
    </citation>
    <scope>NUCLEOTIDE SEQUENCE</scope>
    <source>
        <strain evidence="14">MPI-SDFR-AT-0120</strain>
    </source>
</reference>
<dbReference type="Gene3D" id="1.10.1420.10">
    <property type="match status" value="1"/>
</dbReference>
<dbReference type="GO" id="GO:0051026">
    <property type="term" value="P:chiasma assembly"/>
    <property type="evidence" value="ECO:0007669"/>
    <property type="project" value="TreeGrafter"/>
</dbReference>
<keyword evidence="15" id="KW-1185">Reference proteome</keyword>
<dbReference type="OrthoDB" id="29596at2759"/>
<dbReference type="Pfam" id="PF05190">
    <property type="entry name" value="MutS_IV"/>
    <property type="match status" value="1"/>
</dbReference>
<feature type="domain" description="DNA mismatch repair proteins mutS family" evidence="13">
    <location>
        <begin position="803"/>
        <end position="819"/>
    </location>
</feature>
<evidence type="ECO:0000256" key="8">
    <source>
        <dbReference type="ARBA" id="ARBA00023242"/>
    </source>
</evidence>
<comment type="similarity">
    <text evidence="3">Belongs to the DNA mismatch repair MutS family.</text>
</comment>
<sequence>MARNKSFKVPFRHKSSARSVASSRSSAISRNDSTRRVSGTTRSSRPAILGAQREPSRAEKPSKSTQNSMTALSLSHPHVRSSTSQVNVNDSAPAHEQSDLEANEDTLNEVIMAVDLTPKGTVGCCYYVARDEKVFFMEDIAMGDVDVVDTLKTFIDPTVILVSTKIDDAVIDRFDPDARTSGSVSSDNDQFRLPYLLEIRPPSDFYYDAARSKLVSLHLGDEHGTRVTFNIPGEHGAMGHHGDDENTTGQHGQLLRLAGWINVESRITVGCAGALISYLQRRRAAVYLPGDQNAHLMFRVSILEMFSLRETMFVNADTLHSLQILGAESHPNSHNLGPNKANSGAKEGLSVYGLFHRLARTPQGRFLLRQHFLRPSLNIDVINERLNTISIILRPENDLPFETLVKILKNVGNMRVMIMSLRKGTSGAMNGKGGFSRTLWSTVQGFAFHCLKIKDALQELVGGEHLGITAKIFEKFDGFHLAQIGRKISETVDLEKSAEERRTVILPGVDEELDRLKRTLDGLDSLLNQVAAKLSEKMPSDLRASLNVIYFPQIGFLVTVPIDPDTGDALYSGNFDNPWEQMFTTEVQVYFKTSEMREMDDHFGDVYGIISDHEIEISHELAQYVLQYEDLLTVCSDICGELDSLLALAQGAKIYNLCRPQMTIDNIIRINGGRHILQELTVSSFVPNDTLIVGGDGEGVPTRENSRASPRNEHTDDDLPTPSILVLTGPNYSGKSVYLKQVALIVFMAHVGSFVPAETAVIGLTDKILSRVTTRETVSRVQSAFMLDLQQISLALNLATRRSLLIIDEFGKGTESSDGAGLACAVMAHLLGLGHARPKVVGATHFHVEIFEMEVLKESQALAFGHMEVRVDIKASEVHDQITYLYNYRTGRSTSSFGSCCAASNGVPPEVVQRAEQLITLSLEGEDLVAACCQMPDDEAAELEEAVSCTSPTVNK</sequence>
<evidence type="ECO:0000256" key="10">
    <source>
        <dbReference type="ARBA" id="ARBA00073549"/>
    </source>
</evidence>
<feature type="compositionally biased region" description="Polar residues" evidence="12">
    <location>
        <begin position="80"/>
        <end position="90"/>
    </location>
</feature>
<dbReference type="InterPro" id="IPR036187">
    <property type="entry name" value="DNA_mismatch_repair_MutS_sf"/>
</dbReference>
<evidence type="ECO:0000256" key="11">
    <source>
        <dbReference type="ARBA" id="ARBA00077470"/>
    </source>
</evidence>
<protein>
    <recommendedName>
        <fullName evidence="10">DNA mismatch repair protein MSH5</fullName>
    </recommendedName>
    <alternativeName>
        <fullName evidence="11">MutS protein homolog 5</fullName>
    </alternativeName>
</protein>
<keyword evidence="5" id="KW-0547">Nucleotide-binding</keyword>
<keyword evidence="8" id="KW-0539">Nucleus</keyword>
<proteinExistence type="inferred from homology"/>
<dbReference type="GO" id="GO:0006298">
    <property type="term" value="P:mismatch repair"/>
    <property type="evidence" value="ECO:0007669"/>
    <property type="project" value="InterPro"/>
</dbReference>
<evidence type="ECO:0000259" key="13">
    <source>
        <dbReference type="PROSITE" id="PS00486"/>
    </source>
</evidence>
<dbReference type="SMART" id="SM00533">
    <property type="entry name" value="MUTSd"/>
    <property type="match status" value="1"/>
</dbReference>
<dbReference type="InterPro" id="IPR000432">
    <property type="entry name" value="DNA_mismatch_repair_MutS_C"/>
</dbReference>
<keyword evidence="4" id="KW-0158">Chromosome</keyword>
<feature type="compositionally biased region" description="Basic and acidic residues" evidence="12">
    <location>
        <begin position="704"/>
        <end position="714"/>
    </location>
</feature>
<keyword evidence="9" id="KW-0469">Meiosis</keyword>
<comment type="subcellular location">
    <subcellularLocation>
        <location evidence="2">Chromosome</location>
    </subcellularLocation>
    <subcellularLocation>
        <location evidence="1">Nucleus</location>
    </subcellularLocation>
</comment>
<dbReference type="Pfam" id="PF05192">
    <property type="entry name" value="MutS_III"/>
    <property type="match status" value="1"/>
</dbReference>
<dbReference type="PANTHER" id="PTHR11361:SF20">
    <property type="entry name" value="MUTS PROTEIN HOMOLOG 5"/>
    <property type="match status" value="1"/>
</dbReference>
<evidence type="ECO:0000313" key="14">
    <source>
        <dbReference type="EMBL" id="KAH7095817.1"/>
    </source>
</evidence>
<evidence type="ECO:0000256" key="7">
    <source>
        <dbReference type="ARBA" id="ARBA00023125"/>
    </source>
</evidence>
<dbReference type="GO" id="GO:0005524">
    <property type="term" value="F:ATP binding"/>
    <property type="evidence" value="ECO:0007669"/>
    <property type="project" value="UniProtKB-KW"/>
</dbReference>
<dbReference type="InterPro" id="IPR007861">
    <property type="entry name" value="DNA_mismatch_repair_MutS_clamp"/>
</dbReference>
<organism evidence="14 15">
    <name type="scientific">Paraphoma chrysanthemicola</name>
    <dbReference type="NCBI Taxonomy" id="798071"/>
    <lineage>
        <taxon>Eukaryota</taxon>
        <taxon>Fungi</taxon>
        <taxon>Dikarya</taxon>
        <taxon>Ascomycota</taxon>
        <taxon>Pezizomycotina</taxon>
        <taxon>Dothideomycetes</taxon>
        <taxon>Pleosporomycetidae</taxon>
        <taxon>Pleosporales</taxon>
        <taxon>Pleosporineae</taxon>
        <taxon>Phaeosphaeriaceae</taxon>
        <taxon>Paraphoma</taxon>
    </lineage>
</organism>
<gene>
    <name evidence="14" type="ORF">FB567DRAFT_430293</name>
</gene>
<dbReference type="Gene3D" id="3.40.50.300">
    <property type="entry name" value="P-loop containing nucleotide triphosphate hydrolases"/>
    <property type="match status" value="1"/>
</dbReference>
<dbReference type="PROSITE" id="PS00486">
    <property type="entry name" value="DNA_MISMATCH_REPAIR_2"/>
    <property type="match status" value="1"/>
</dbReference>
<evidence type="ECO:0000256" key="12">
    <source>
        <dbReference type="SAM" id="MobiDB-lite"/>
    </source>
</evidence>
<dbReference type="SUPFAM" id="SSF48334">
    <property type="entry name" value="DNA repair protein MutS, domain III"/>
    <property type="match status" value="1"/>
</dbReference>
<feature type="compositionally biased region" description="Low complexity" evidence="12">
    <location>
        <begin position="17"/>
        <end position="45"/>
    </location>
</feature>
<name>A0A8K0RL42_9PLEO</name>